<evidence type="ECO:0000313" key="2">
    <source>
        <dbReference type="EMBL" id="KAK2090965.1"/>
    </source>
</evidence>
<accession>A0ABQ9U1M7</accession>
<gene>
    <name evidence="2" type="ORF">P7K49_030249</name>
</gene>
<comment type="caution">
    <text evidence="2">The sequence shown here is derived from an EMBL/GenBank/DDBJ whole genome shotgun (WGS) entry which is preliminary data.</text>
</comment>
<evidence type="ECO:0000256" key="1">
    <source>
        <dbReference type="SAM" id="MobiDB-lite"/>
    </source>
</evidence>
<keyword evidence="3" id="KW-1185">Reference proteome</keyword>
<sequence>MAAEEEEVDSADTGERGASCVSGARPPRGPGSGPAGNTKDSPPAWRQLAASSTCPGKSPEASRRRSTQDRLPCLSRTLAARGGHLDPARRVLQVVVSATPARALPRDPACSYAAGGWCPADPALDCEAREMAGSLCPPPGAASPWPLGYPSRSRRKERRFFGGGLDRGPNSPGEWRAAGGRGCREGGRGRRS</sequence>
<feature type="region of interest" description="Disordered" evidence="1">
    <location>
        <begin position="1"/>
        <end position="72"/>
    </location>
</feature>
<feature type="compositionally biased region" description="Basic and acidic residues" evidence="1">
    <location>
        <begin position="182"/>
        <end position="192"/>
    </location>
</feature>
<reference evidence="2 3" key="1">
    <citation type="submission" date="2023-05" db="EMBL/GenBank/DDBJ databases">
        <title>B98-5 Cell Line De Novo Hybrid Assembly: An Optical Mapping Approach.</title>
        <authorList>
            <person name="Kananen K."/>
            <person name="Auerbach J.A."/>
            <person name="Kautto E."/>
            <person name="Blachly J.S."/>
        </authorList>
    </citation>
    <scope>NUCLEOTIDE SEQUENCE [LARGE SCALE GENOMIC DNA]</scope>
    <source>
        <strain evidence="2">B95-8</strain>
        <tissue evidence="2">Cell line</tissue>
    </source>
</reference>
<proteinExistence type="predicted"/>
<dbReference type="Proteomes" id="UP001266305">
    <property type="component" value="Unassembled WGS sequence"/>
</dbReference>
<name>A0ABQ9U1M7_SAGOE</name>
<organism evidence="2 3">
    <name type="scientific">Saguinus oedipus</name>
    <name type="common">Cotton-top tamarin</name>
    <name type="synonym">Oedipomidas oedipus</name>
    <dbReference type="NCBI Taxonomy" id="9490"/>
    <lineage>
        <taxon>Eukaryota</taxon>
        <taxon>Metazoa</taxon>
        <taxon>Chordata</taxon>
        <taxon>Craniata</taxon>
        <taxon>Vertebrata</taxon>
        <taxon>Euteleostomi</taxon>
        <taxon>Mammalia</taxon>
        <taxon>Eutheria</taxon>
        <taxon>Euarchontoglires</taxon>
        <taxon>Primates</taxon>
        <taxon>Haplorrhini</taxon>
        <taxon>Platyrrhini</taxon>
        <taxon>Cebidae</taxon>
        <taxon>Callitrichinae</taxon>
        <taxon>Saguinus</taxon>
    </lineage>
</organism>
<feature type="compositionally biased region" description="Acidic residues" evidence="1">
    <location>
        <begin position="1"/>
        <end position="12"/>
    </location>
</feature>
<evidence type="ECO:0000313" key="3">
    <source>
        <dbReference type="Proteomes" id="UP001266305"/>
    </source>
</evidence>
<protein>
    <submittedName>
        <fullName evidence="2">Uncharacterized protein</fullName>
    </submittedName>
</protein>
<dbReference type="EMBL" id="JASSZA010000016">
    <property type="protein sequence ID" value="KAK2090965.1"/>
    <property type="molecule type" value="Genomic_DNA"/>
</dbReference>
<feature type="region of interest" description="Disordered" evidence="1">
    <location>
        <begin position="159"/>
        <end position="192"/>
    </location>
</feature>